<evidence type="ECO:0000313" key="3">
    <source>
        <dbReference type="EMBL" id="VEH99029.1"/>
    </source>
</evidence>
<evidence type="ECO:0000256" key="1">
    <source>
        <dbReference type="SAM" id="SignalP"/>
    </source>
</evidence>
<dbReference type="STRING" id="266748.HY04_11360"/>
<dbReference type="RefSeq" id="WP_034719801.1">
    <property type="nucleotide sequence ID" value="NZ_FOIX01000004.1"/>
</dbReference>
<name>A0A448NQS7_9FLAO</name>
<accession>A0A448NQS7</accession>
<keyword evidence="1" id="KW-0732">Signal</keyword>
<keyword evidence="4" id="KW-1185">Reference proteome</keyword>
<evidence type="ECO:0008006" key="6">
    <source>
        <dbReference type="Google" id="ProtNLM"/>
    </source>
</evidence>
<evidence type="ECO:0000313" key="5">
    <source>
        <dbReference type="Proteomes" id="UP000270036"/>
    </source>
</evidence>
<dbReference type="AlphaFoldDB" id="A0A448NQS7"/>
<sequence>MKKLLILSLLFFGMIHSFAQDNFDLSTLRIGPFTVFMKDKAAEQFSKTKLVTYDGPNEYNKKNKVNYNGEIIEIAIMPNWDDVGQKENGYQIYSLSTKSKKFRTKSGMGVGSTKDQLIDAYRNYPNFSVNQMWDEKTEKQSSAMSSFVLTDNDAGTYLSFTLTNNIVTEVSIYMNEGC</sequence>
<reference evidence="3 5" key="2">
    <citation type="submission" date="2018-12" db="EMBL/GenBank/DDBJ databases">
        <authorList>
            <consortium name="Pathogen Informatics"/>
        </authorList>
    </citation>
    <scope>NUCLEOTIDE SEQUENCE [LARGE SCALE GENOMIC DNA]</scope>
    <source>
        <strain evidence="3 5">NCTC13489</strain>
    </source>
</reference>
<proteinExistence type="predicted"/>
<feature type="chain" id="PRO_5019154557" description="DUF4251 domain-containing protein" evidence="1">
    <location>
        <begin position="20"/>
        <end position="178"/>
    </location>
</feature>
<dbReference type="EMBL" id="JPEP01000002">
    <property type="protein sequence ID" value="KEY19031.1"/>
    <property type="molecule type" value="Genomic_DNA"/>
</dbReference>
<dbReference type="EMBL" id="LR134441">
    <property type="protein sequence ID" value="VEH99029.1"/>
    <property type="molecule type" value="Genomic_DNA"/>
</dbReference>
<gene>
    <name evidence="2" type="ORF">HY04_11360</name>
    <name evidence="3" type="ORF">NCTC13489_01297</name>
</gene>
<dbReference type="KEGG" id="cant:NCTC13489_01297"/>
<dbReference type="Proteomes" id="UP000270036">
    <property type="component" value="Chromosome"/>
</dbReference>
<evidence type="ECO:0000313" key="2">
    <source>
        <dbReference type="EMBL" id="KEY19031.1"/>
    </source>
</evidence>
<evidence type="ECO:0000313" key="4">
    <source>
        <dbReference type="Proteomes" id="UP000028349"/>
    </source>
</evidence>
<dbReference type="Proteomes" id="UP000028349">
    <property type="component" value="Unassembled WGS sequence"/>
</dbReference>
<dbReference type="OrthoDB" id="1249944at2"/>
<protein>
    <recommendedName>
        <fullName evidence="6">DUF4251 domain-containing protein</fullName>
    </recommendedName>
</protein>
<reference evidence="2 4" key="1">
    <citation type="submission" date="2014-07" db="EMBL/GenBank/DDBJ databases">
        <authorList>
            <person name="Pisani N.G."/>
            <person name="Newman J.D."/>
        </authorList>
    </citation>
    <scope>NUCLEOTIDE SEQUENCE [LARGE SCALE GENOMIC DNA]</scope>
    <source>
        <strain evidence="2 4">LMG 24720</strain>
    </source>
</reference>
<organism evidence="3 5">
    <name type="scientific">Kaistella antarctica</name>
    <dbReference type="NCBI Taxonomy" id="266748"/>
    <lineage>
        <taxon>Bacteria</taxon>
        <taxon>Pseudomonadati</taxon>
        <taxon>Bacteroidota</taxon>
        <taxon>Flavobacteriia</taxon>
        <taxon>Flavobacteriales</taxon>
        <taxon>Weeksellaceae</taxon>
        <taxon>Chryseobacterium group</taxon>
        <taxon>Kaistella</taxon>
    </lineage>
</organism>
<feature type="signal peptide" evidence="1">
    <location>
        <begin position="1"/>
        <end position="19"/>
    </location>
</feature>